<accession>A0A7U9DMC8</accession>
<sequence length="48" mass="4854">MRCRPSTRAQGRPGKASGPSSAVKRYGSSGRTTTSGRAARSSSTGILG</sequence>
<dbReference type="EMBL" id="CM001889">
    <property type="protein sequence ID" value="EOY46636.1"/>
    <property type="molecule type" value="Genomic_DNA"/>
</dbReference>
<name>A0A7U9DMC8_STRLI</name>
<evidence type="ECO:0000313" key="3">
    <source>
        <dbReference type="Proteomes" id="UP000014062"/>
    </source>
</evidence>
<evidence type="ECO:0000256" key="1">
    <source>
        <dbReference type="SAM" id="MobiDB-lite"/>
    </source>
</evidence>
<reference evidence="3" key="1">
    <citation type="journal article" date="2013" name="Genome Biol. Evol.">
        <title>The genome sequence of Streptomyces lividans 66 reveals a novel tRNA-dependent peptide biosynthetic system within a metal-related genomic island.</title>
        <authorList>
            <person name="Cruz-Morales P."/>
            <person name="Vijgenboom E."/>
            <person name="Iruegas-Bocardo F."/>
            <person name="Girard G."/>
            <person name="Yanez-Guerra L.A."/>
            <person name="Ramos-Aboites H.E."/>
            <person name="Pernodet J.L."/>
            <person name="Anne J."/>
            <person name="van Wezel G.P."/>
            <person name="Barona-Gomez F."/>
        </authorList>
    </citation>
    <scope>NUCLEOTIDE SEQUENCE [LARGE SCALE GENOMIC DNA]</scope>
    <source>
        <strain evidence="3">1326</strain>
    </source>
</reference>
<evidence type="ECO:0000313" key="2">
    <source>
        <dbReference type="EMBL" id="EOY46636.1"/>
    </source>
</evidence>
<dbReference type="Proteomes" id="UP000014062">
    <property type="component" value="Chromosome"/>
</dbReference>
<proteinExistence type="predicted"/>
<protein>
    <submittedName>
        <fullName evidence="2">Uncharacterized protein</fullName>
    </submittedName>
</protein>
<feature type="compositionally biased region" description="Low complexity" evidence="1">
    <location>
        <begin position="27"/>
        <end position="48"/>
    </location>
</feature>
<gene>
    <name evidence="2" type="ORF">SLI_1921</name>
</gene>
<dbReference type="AlphaFoldDB" id="A0A7U9DMC8"/>
<organism evidence="2 3">
    <name type="scientific">Streptomyces lividans 1326</name>
    <dbReference type="NCBI Taxonomy" id="1200984"/>
    <lineage>
        <taxon>Bacteria</taxon>
        <taxon>Bacillati</taxon>
        <taxon>Actinomycetota</taxon>
        <taxon>Actinomycetes</taxon>
        <taxon>Kitasatosporales</taxon>
        <taxon>Streptomycetaceae</taxon>
        <taxon>Streptomyces</taxon>
    </lineage>
</organism>
<feature type="region of interest" description="Disordered" evidence="1">
    <location>
        <begin position="1"/>
        <end position="48"/>
    </location>
</feature>